<sequence>MRVFDDIKISYLGWYWPDPIQIFCFQRKLINHAGDSPCVLGNNNALSKIVSPWGTLTPVDLVEDSSLPYRKVCVTTKVSTIINDRTSQEKISDNPFGIYNILNKQDNKEAGQDSDPSHPPGITQEVNVGVSVNLPVHSDMSPNIEGSQNVSGVNRSFSLKTGGSIMDVIENLVEVGQTMGYNMATECSKKKLRGYSSLS</sequence>
<evidence type="ECO:0000313" key="1">
    <source>
        <dbReference type="EMBL" id="GJT54341.1"/>
    </source>
</evidence>
<proteinExistence type="predicted"/>
<name>A0ABQ5ETK7_9ASTR</name>
<evidence type="ECO:0000313" key="2">
    <source>
        <dbReference type="Proteomes" id="UP001151760"/>
    </source>
</evidence>
<protein>
    <submittedName>
        <fullName evidence="1">Uncharacterized protein</fullName>
    </submittedName>
</protein>
<gene>
    <name evidence="1" type="ORF">Tco_0989395</name>
</gene>
<organism evidence="1 2">
    <name type="scientific">Tanacetum coccineum</name>
    <dbReference type="NCBI Taxonomy" id="301880"/>
    <lineage>
        <taxon>Eukaryota</taxon>
        <taxon>Viridiplantae</taxon>
        <taxon>Streptophyta</taxon>
        <taxon>Embryophyta</taxon>
        <taxon>Tracheophyta</taxon>
        <taxon>Spermatophyta</taxon>
        <taxon>Magnoliopsida</taxon>
        <taxon>eudicotyledons</taxon>
        <taxon>Gunneridae</taxon>
        <taxon>Pentapetalae</taxon>
        <taxon>asterids</taxon>
        <taxon>campanulids</taxon>
        <taxon>Asterales</taxon>
        <taxon>Asteraceae</taxon>
        <taxon>Asteroideae</taxon>
        <taxon>Anthemideae</taxon>
        <taxon>Anthemidinae</taxon>
        <taxon>Tanacetum</taxon>
    </lineage>
</organism>
<reference evidence="1" key="1">
    <citation type="journal article" date="2022" name="Int. J. Mol. Sci.">
        <title>Draft Genome of Tanacetum Coccineum: Genomic Comparison of Closely Related Tanacetum-Family Plants.</title>
        <authorList>
            <person name="Yamashiro T."/>
            <person name="Shiraishi A."/>
            <person name="Nakayama K."/>
            <person name="Satake H."/>
        </authorList>
    </citation>
    <scope>NUCLEOTIDE SEQUENCE</scope>
</reference>
<keyword evidence="2" id="KW-1185">Reference proteome</keyword>
<reference evidence="1" key="2">
    <citation type="submission" date="2022-01" db="EMBL/GenBank/DDBJ databases">
        <authorList>
            <person name="Yamashiro T."/>
            <person name="Shiraishi A."/>
            <person name="Satake H."/>
            <person name="Nakayama K."/>
        </authorList>
    </citation>
    <scope>NUCLEOTIDE SEQUENCE</scope>
</reference>
<dbReference type="EMBL" id="BQNB010016663">
    <property type="protein sequence ID" value="GJT54341.1"/>
    <property type="molecule type" value="Genomic_DNA"/>
</dbReference>
<dbReference type="Proteomes" id="UP001151760">
    <property type="component" value="Unassembled WGS sequence"/>
</dbReference>
<comment type="caution">
    <text evidence="1">The sequence shown here is derived from an EMBL/GenBank/DDBJ whole genome shotgun (WGS) entry which is preliminary data.</text>
</comment>
<accession>A0ABQ5ETK7</accession>